<comment type="similarity">
    <text evidence="2">Belongs to the CPA3 antiporters (TC 2.A.63) subunit E family.</text>
</comment>
<dbReference type="PANTHER" id="PTHR34584">
    <property type="entry name" value="NA(+)/H(+) ANTIPORTER SUBUNIT E1"/>
    <property type="match status" value="1"/>
</dbReference>
<dbReference type="InterPro" id="IPR002758">
    <property type="entry name" value="Cation_antiport_E"/>
</dbReference>
<proteinExistence type="inferred from homology"/>
<evidence type="ECO:0000256" key="6">
    <source>
        <dbReference type="ARBA" id="ARBA00023136"/>
    </source>
</evidence>
<feature type="transmembrane region" description="Helical" evidence="7">
    <location>
        <begin position="30"/>
        <end position="49"/>
    </location>
</feature>
<comment type="caution">
    <text evidence="8">The sequence shown here is derived from an EMBL/GenBank/DDBJ whole genome shotgun (WGS) entry which is preliminary data.</text>
</comment>
<evidence type="ECO:0000256" key="7">
    <source>
        <dbReference type="SAM" id="Phobius"/>
    </source>
</evidence>
<dbReference type="GO" id="GO:0008324">
    <property type="term" value="F:monoatomic cation transmembrane transporter activity"/>
    <property type="evidence" value="ECO:0007669"/>
    <property type="project" value="InterPro"/>
</dbReference>
<dbReference type="NCBIfam" id="NF006520">
    <property type="entry name" value="PRK08965.1-4"/>
    <property type="match status" value="1"/>
</dbReference>
<dbReference type="GO" id="GO:0005886">
    <property type="term" value="C:plasma membrane"/>
    <property type="evidence" value="ECO:0007669"/>
    <property type="project" value="UniProtKB-SubCell"/>
</dbReference>
<keyword evidence="4 7" id="KW-0812">Transmembrane</keyword>
<reference evidence="8 9" key="1">
    <citation type="submission" date="2014-12" db="EMBL/GenBank/DDBJ databases">
        <title>Genome sequencing of Brevundimonas nasdae TPW30.</title>
        <authorList>
            <person name="Tan P.W."/>
            <person name="Chan K.-G."/>
        </authorList>
    </citation>
    <scope>NUCLEOTIDE SEQUENCE [LARGE SCALE GENOMIC DNA]</scope>
    <source>
        <strain evidence="8 9">TPW30</strain>
    </source>
</reference>
<comment type="subcellular location">
    <subcellularLocation>
        <location evidence="1">Cell membrane</location>
        <topology evidence="1">Multi-pass membrane protein</topology>
    </subcellularLocation>
</comment>
<dbReference type="Pfam" id="PF01899">
    <property type="entry name" value="MNHE"/>
    <property type="match status" value="1"/>
</dbReference>
<dbReference type="STRING" id="172043.RM53_10255"/>
<evidence type="ECO:0000256" key="1">
    <source>
        <dbReference type="ARBA" id="ARBA00004651"/>
    </source>
</evidence>
<evidence type="ECO:0000256" key="5">
    <source>
        <dbReference type="ARBA" id="ARBA00022989"/>
    </source>
</evidence>
<protein>
    <submittedName>
        <fullName evidence="8">Monovalent cation/H+ antiporter subunit E</fullName>
    </submittedName>
</protein>
<organism evidence="8 9">
    <name type="scientific">Brevundimonas nasdae</name>
    <dbReference type="NCBI Taxonomy" id="172043"/>
    <lineage>
        <taxon>Bacteria</taxon>
        <taxon>Pseudomonadati</taxon>
        <taxon>Pseudomonadota</taxon>
        <taxon>Alphaproteobacteria</taxon>
        <taxon>Caulobacterales</taxon>
        <taxon>Caulobacteraceae</taxon>
        <taxon>Brevundimonas</taxon>
    </lineage>
</organism>
<evidence type="ECO:0000313" key="8">
    <source>
        <dbReference type="EMBL" id="KIC57199.1"/>
    </source>
</evidence>
<feature type="transmembrane region" description="Helical" evidence="7">
    <location>
        <begin position="7"/>
        <end position="24"/>
    </location>
</feature>
<accession>A0A0B4C817</accession>
<evidence type="ECO:0000256" key="3">
    <source>
        <dbReference type="ARBA" id="ARBA00022475"/>
    </source>
</evidence>
<name>A0A0B4C817_9CAUL</name>
<gene>
    <name evidence="8" type="ORF">RM53_10255</name>
</gene>
<dbReference type="PANTHER" id="PTHR34584:SF1">
    <property type="entry name" value="NA(+)_H(+) ANTIPORTER SUBUNIT E1"/>
    <property type="match status" value="1"/>
</dbReference>
<keyword evidence="5 7" id="KW-1133">Transmembrane helix</keyword>
<dbReference type="EMBL" id="JWSY01000017">
    <property type="protein sequence ID" value="KIC57199.1"/>
    <property type="molecule type" value="Genomic_DNA"/>
</dbReference>
<dbReference type="Proteomes" id="UP000031166">
    <property type="component" value="Unassembled WGS sequence"/>
</dbReference>
<dbReference type="RefSeq" id="WP_039246476.1">
    <property type="nucleotide sequence ID" value="NZ_JWSY01000017.1"/>
</dbReference>
<sequence>MRRILPYPVLSLGLFVASILLSASVAPPSLALAVLLALLAPIIILALGVDRVRVKAPMAIIRLAIDVVGDIVRSNWAVSHIILGRRRHERTSGFIHIPLDLRDRYGLAVLAIIITSTPGTLWVEYEAATGRLLLHVLDLVDEETWVRLIKDRYERRLMEIFE</sequence>
<dbReference type="AlphaFoldDB" id="A0A0B4C817"/>
<evidence type="ECO:0000256" key="2">
    <source>
        <dbReference type="ARBA" id="ARBA00006228"/>
    </source>
</evidence>
<evidence type="ECO:0000256" key="4">
    <source>
        <dbReference type="ARBA" id="ARBA00022692"/>
    </source>
</evidence>
<dbReference type="PIRSF" id="PIRSF019239">
    <property type="entry name" value="MrpE"/>
    <property type="match status" value="1"/>
</dbReference>
<evidence type="ECO:0000313" key="9">
    <source>
        <dbReference type="Proteomes" id="UP000031166"/>
    </source>
</evidence>
<keyword evidence="6 7" id="KW-0472">Membrane</keyword>
<keyword evidence="3" id="KW-1003">Cell membrane</keyword>